<reference evidence="2 3" key="1">
    <citation type="journal article" date="2015" name="Nat. Commun.">
        <title>Lucilia cuprina genome unlocks parasitic fly biology to underpin future interventions.</title>
        <authorList>
            <person name="Anstead C.A."/>
            <person name="Korhonen P.K."/>
            <person name="Young N.D."/>
            <person name="Hall R.S."/>
            <person name="Jex A.R."/>
            <person name="Murali S.C."/>
            <person name="Hughes D.S."/>
            <person name="Lee S.F."/>
            <person name="Perry T."/>
            <person name="Stroehlein A.J."/>
            <person name="Ansell B.R."/>
            <person name="Breugelmans B."/>
            <person name="Hofmann A."/>
            <person name="Qu J."/>
            <person name="Dugan S."/>
            <person name="Lee S.L."/>
            <person name="Chao H."/>
            <person name="Dinh H."/>
            <person name="Han Y."/>
            <person name="Doddapaneni H.V."/>
            <person name="Worley K.C."/>
            <person name="Muzny D.M."/>
            <person name="Ioannidis P."/>
            <person name="Waterhouse R.M."/>
            <person name="Zdobnov E.M."/>
            <person name="James P.J."/>
            <person name="Bagnall N.H."/>
            <person name="Kotze A.C."/>
            <person name="Gibbs R.A."/>
            <person name="Richards S."/>
            <person name="Batterham P."/>
            <person name="Gasser R.B."/>
        </authorList>
    </citation>
    <scope>NUCLEOTIDE SEQUENCE [LARGE SCALE GENOMIC DNA]</scope>
    <source>
        <strain evidence="2 3">LS</strain>
        <tissue evidence="2">Full body</tissue>
    </source>
</reference>
<keyword evidence="3" id="KW-1185">Reference proteome</keyword>
<evidence type="ECO:0000313" key="2">
    <source>
        <dbReference type="EMBL" id="KNC24817.1"/>
    </source>
</evidence>
<dbReference type="AlphaFoldDB" id="A0A0L0BXR5"/>
<protein>
    <submittedName>
        <fullName evidence="2">Uncharacterized protein</fullName>
    </submittedName>
</protein>
<evidence type="ECO:0000256" key="1">
    <source>
        <dbReference type="SAM" id="Phobius"/>
    </source>
</evidence>
<gene>
    <name evidence="2" type="ORF">FF38_03708</name>
</gene>
<keyword evidence="1" id="KW-0472">Membrane</keyword>
<feature type="transmembrane region" description="Helical" evidence="1">
    <location>
        <begin position="89"/>
        <end position="111"/>
    </location>
</feature>
<name>A0A0L0BXR5_LUCCU</name>
<dbReference type="EMBL" id="JRES01001169">
    <property type="protein sequence ID" value="KNC24817.1"/>
    <property type="molecule type" value="Genomic_DNA"/>
</dbReference>
<evidence type="ECO:0000313" key="3">
    <source>
        <dbReference type="Proteomes" id="UP000037069"/>
    </source>
</evidence>
<keyword evidence="1" id="KW-1133">Transmembrane helix</keyword>
<dbReference type="Proteomes" id="UP000037069">
    <property type="component" value="Unassembled WGS sequence"/>
</dbReference>
<comment type="caution">
    <text evidence="2">The sequence shown here is derived from an EMBL/GenBank/DDBJ whole genome shotgun (WGS) entry which is preliminary data.</text>
</comment>
<sequence>MESTPLFDQFQTYLEIPEIVVIPNDKPFYNGLEMGAVNNPISFNTILLTVITVVIIILIIINDCLKYFQIIEKRRINKCLRFFEFTKSNYGKILFAFGVAGLQLTMCMASLRKHMY</sequence>
<feature type="transmembrane region" description="Helical" evidence="1">
    <location>
        <begin position="46"/>
        <end position="68"/>
    </location>
</feature>
<proteinExistence type="predicted"/>
<organism evidence="2 3">
    <name type="scientific">Lucilia cuprina</name>
    <name type="common">Green bottle fly</name>
    <name type="synonym">Australian sheep blowfly</name>
    <dbReference type="NCBI Taxonomy" id="7375"/>
    <lineage>
        <taxon>Eukaryota</taxon>
        <taxon>Metazoa</taxon>
        <taxon>Ecdysozoa</taxon>
        <taxon>Arthropoda</taxon>
        <taxon>Hexapoda</taxon>
        <taxon>Insecta</taxon>
        <taxon>Pterygota</taxon>
        <taxon>Neoptera</taxon>
        <taxon>Endopterygota</taxon>
        <taxon>Diptera</taxon>
        <taxon>Brachycera</taxon>
        <taxon>Muscomorpha</taxon>
        <taxon>Oestroidea</taxon>
        <taxon>Calliphoridae</taxon>
        <taxon>Luciliinae</taxon>
        <taxon>Lucilia</taxon>
    </lineage>
</organism>
<accession>A0A0L0BXR5</accession>
<feature type="non-terminal residue" evidence="2">
    <location>
        <position position="116"/>
    </location>
</feature>
<keyword evidence="1" id="KW-0812">Transmembrane</keyword>